<dbReference type="InterPro" id="IPR015712">
    <property type="entry name" value="DNA-dir_RNA_pol_su2"/>
</dbReference>
<dbReference type="Gene3D" id="3.90.1110.10">
    <property type="entry name" value="RNA polymerase Rpb2, domain 2"/>
    <property type="match status" value="2"/>
</dbReference>
<dbReference type="Gene3D" id="3.90.1100.10">
    <property type="match status" value="2"/>
</dbReference>
<dbReference type="InterPro" id="IPR007642">
    <property type="entry name" value="RNA_pol_Rpb2_2"/>
</dbReference>
<dbReference type="Pfam" id="PF10385">
    <property type="entry name" value="RNA_pol_Rpb2_45"/>
    <property type="match status" value="1"/>
</dbReference>
<dbReference type="Gene3D" id="2.30.150.10">
    <property type="entry name" value="DNA-directed RNA polymerase, beta subunit, external 1 domain"/>
    <property type="match status" value="1"/>
</dbReference>
<dbReference type="InterPro" id="IPR037034">
    <property type="entry name" value="RNA_pol_Rpb2_2_sf"/>
</dbReference>
<dbReference type="SUPFAM" id="SSF64484">
    <property type="entry name" value="beta and beta-prime subunits of DNA dependent RNA-polymerase"/>
    <property type="match status" value="1"/>
</dbReference>
<comment type="caution">
    <text evidence="11">The sequence shown here is derived from an EMBL/GenBank/DDBJ whole genome shotgun (WGS) entry which is preliminary data.</text>
</comment>
<dbReference type="GO" id="GO:0000428">
    <property type="term" value="C:DNA-directed RNA polymerase complex"/>
    <property type="evidence" value="ECO:0007669"/>
    <property type="project" value="UniProtKB-KW"/>
</dbReference>
<dbReference type="NCBIfam" id="TIGR02013">
    <property type="entry name" value="rpoB"/>
    <property type="match status" value="1"/>
</dbReference>
<dbReference type="PANTHER" id="PTHR20856">
    <property type="entry name" value="DNA-DIRECTED RNA POLYMERASE I SUBUNIT 2"/>
    <property type="match status" value="1"/>
</dbReference>
<feature type="domain" description="RNA polymerase Rpb2" evidence="7">
    <location>
        <begin position="349"/>
        <end position="456"/>
    </location>
</feature>
<dbReference type="InterPro" id="IPR010243">
    <property type="entry name" value="RNA_pol_bsu_bac"/>
</dbReference>
<reference evidence="11" key="1">
    <citation type="journal article" date="2015" name="Nature">
        <title>Complex archaea that bridge the gap between prokaryotes and eukaryotes.</title>
        <authorList>
            <person name="Spang A."/>
            <person name="Saw J.H."/>
            <person name="Jorgensen S.L."/>
            <person name="Zaremba-Niedzwiedzka K."/>
            <person name="Martijn J."/>
            <person name="Lind A.E."/>
            <person name="van Eijk R."/>
            <person name="Schleper C."/>
            <person name="Guy L."/>
            <person name="Ettema T.J."/>
        </authorList>
    </citation>
    <scope>NUCLEOTIDE SEQUENCE</scope>
</reference>
<dbReference type="Pfam" id="PF04563">
    <property type="entry name" value="RNA_pol_Rpb2_1"/>
    <property type="match status" value="1"/>
</dbReference>
<dbReference type="GO" id="GO:0006351">
    <property type="term" value="P:DNA-templated transcription"/>
    <property type="evidence" value="ECO:0007669"/>
    <property type="project" value="InterPro"/>
</dbReference>
<evidence type="ECO:0000259" key="9">
    <source>
        <dbReference type="Pfam" id="PF04565"/>
    </source>
</evidence>
<protein>
    <recommendedName>
        <fullName evidence="1">DNA-directed RNA polymerase</fullName>
        <ecNumber evidence="1">2.7.7.6</ecNumber>
    </recommendedName>
</protein>
<dbReference type="EMBL" id="LAZR01023326">
    <property type="protein sequence ID" value="KKL78883.1"/>
    <property type="molecule type" value="Genomic_DNA"/>
</dbReference>
<dbReference type="InterPro" id="IPR007644">
    <property type="entry name" value="RNA_pol_bsu_protrusion"/>
</dbReference>
<gene>
    <name evidence="11" type="ORF">LCGC14_2020390</name>
</gene>
<dbReference type="InterPro" id="IPR019462">
    <property type="entry name" value="DNA-dir_RNA_pol_bsu_external_1"/>
</dbReference>
<evidence type="ECO:0000256" key="4">
    <source>
        <dbReference type="ARBA" id="ARBA00022695"/>
    </source>
</evidence>
<dbReference type="Pfam" id="PF04565">
    <property type="entry name" value="RNA_pol_Rpb2_3"/>
    <property type="match status" value="1"/>
</dbReference>
<evidence type="ECO:0000256" key="1">
    <source>
        <dbReference type="ARBA" id="ARBA00012418"/>
    </source>
</evidence>
<dbReference type="InterPro" id="IPR007645">
    <property type="entry name" value="RNA_pol_Rpb2_3"/>
</dbReference>
<evidence type="ECO:0000259" key="10">
    <source>
        <dbReference type="Pfam" id="PF10385"/>
    </source>
</evidence>
<dbReference type="EC" id="2.7.7.6" evidence="1"/>
<comment type="catalytic activity">
    <reaction evidence="6">
        <text>RNA(n) + a ribonucleoside 5'-triphosphate = RNA(n+1) + diphosphate</text>
        <dbReference type="Rhea" id="RHEA:21248"/>
        <dbReference type="Rhea" id="RHEA-COMP:14527"/>
        <dbReference type="Rhea" id="RHEA-COMP:17342"/>
        <dbReference type="ChEBI" id="CHEBI:33019"/>
        <dbReference type="ChEBI" id="CHEBI:61557"/>
        <dbReference type="ChEBI" id="CHEBI:140395"/>
        <dbReference type="EC" id="2.7.7.6"/>
    </reaction>
</comment>
<evidence type="ECO:0000256" key="2">
    <source>
        <dbReference type="ARBA" id="ARBA00022478"/>
    </source>
</evidence>
<evidence type="ECO:0000256" key="5">
    <source>
        <dbReference type="ARBA" id="ARBA00023163"/>
    </source>
</evidence>
<evidence type="ECO:0000259" key="7">
    <source>
        <dbReference type="Pfam" id="PF04561"/>
    </source>
</evidence>
<accession>A0A0F9EXR3</accession>
<feature type="domain" description="DNA-directed RNA polymerase beta subunit external 1" evidence="10">
    <location>
        <begin position="593"/>
        <end position="658"/>
    </location>
</feature>
<feature type="domain" description="RNA polymerase Rpb2" evidence="9">
    <location>
        <begin position="515"/>
        <end position="582"/>
    </location>
</feature>
<feature type="non-terminal residue" evidence="11">
    <location>
        <position position="708"/>
    </location>
</feature>
<dbReference type="Pfam" id="PF04561">
    <property type="entry name" value="RNA_pol_Rpb2_2"/>
    <property type="match status" value="2"/>
</dbReference>
<dbReference type="GO" id="GO:0032549">
    <property type="term" value="F:ribonucleoside binding"/>
    <property type="evidence" value="ECO:0007669"/>
    <property type="project" value="InterPro"/>
</dbReference>
<dbReference type="InterPro" id="IPR042107">
    <property type="entry name" value="DNA-dir_RNA_pol_bsu_ext_1_sf"/>
</dbReference>
<dbReference type="AlphaFoldDB" id="A0A0F9EXR3"/>
<feature type="domain" description="RNA polymerase Rpb2" evidence="7">
    <location>
        <begin position="152"/>
        <end position="223"/>
    </location>
</feature>
<dbReference type="GO" id="GO:0003677">
    <property type="term" value="F:DNA binding"/>
    <property type="evidence" value="ECO:0007669"/>
    <property type="project" value="InterPro"/>
</dbReference>
<sequence>MTTASVERLDFGKIPAILDVPNLIEIQLKSFNDFIQKDVSPEKRRDIGLQSAFTSVFPVSDYNETASIEFIEYSMAEPKFTVRECMHKGVTYASPLRIRVKLNLWKTGEDGTRRLSESREQEVYIGEMPLMTSTGTFIINGTERVIVSQLHRSPGVFFSHDKAKTHASGRLLYSARVIPARGSWLDFEFDTRDILYVRIDRRKKLPATIVLKALGYSNEDLLKTFYPVENIVFKKGGYTRPVSKFLHGSRTVIPVMLPGSDEPLVKEGGKFTRGALKKLEAAGVERIPIARDELTGRVTLKDIIDPETGEVILESNEELKEETLETIEQLKIDSLDLLYIDSIHYLPSLRKTLEEDKVANQGDALVEIYKKLRPGEPPTQNAAKELFDGLFFDTKRYDLSPVGRLKINKRLGLNTPLTTKVLTDGDIVEIVRALLALRTGRGVEDDIDHLGNRRIRAVGELLENQFRIGLVRMERAIKEKMTLSELDESMPHDLINAKPVIASVKEFFGSSQLSQFMDQANPLAELEHKRRLSALGPGGLTRERAGFEVRDVHSSYYGRICPIQTPEGPNIGLVNYLATYARLNELGFIETSYFKVKKGVVTREVVWLDAFTEQQYKITQADLLLDAKGNIKEKEIPARLRSEVGTFAREEIDFMDVSPNQLISVSAALIPFLEHDDANRALMGSNMQRQAVPLLRPEAPLVATGMEA</sequence>
<keyword evidence="4" id="KW-0548">Nucleotidyltransferase</keyword>
<keyword evidence="2" id="KW-0240">DNA-directed RNA polymerase</keyword>
<evidence type="ECO:0000256" key="3">
    <source>
        <dbReference type="ARBA" id="ARBA00022679"/>
    </source>
</evidence>
<evidence type="ECO:0000313" key="11">
    <source>
        <dbReference type="EMBL" id="KKL78883.1"/>
    </source>
</evidence>
<keyword evidence="5" id="KW-0804">Transcription</keyword>
<name>A0A0F9EXR3_9ZZZZ</name>
<proteinExistence type="predicted"/>
<keyword evidence="3" id="KW-0808">Transferase</keyword>
<dbReference type="GO" id="GO:0003899">
    <property type="term" value="F:DNA-directed RNA polymerase activity"/>
    <property type="evidence" value="ECO:0007669"/>
    <property type="project" value="UniProtKB-EC"/>
</dbReference>
<evidence type="ECO:0000259" key="8">
    <source>
        <dbReference type="Pfam" id="PF04563"/>
    </source>
</evidence>
<organism evidence="11">
    <name type="scientific">marine sediment metagenome</name>
    <dbReference type="NCBI Taxonomy" id="412755"/>
    <lineage>
        <taxon>unclassified sequences</taxon>
        <taxon>metagenomes</taxon>
        <taxon>ecological metagenomes</taxon>
    </lineage>
</organism>
<feature type="domain" description="RNA polymerase beta subunit protrusion" evidence="8">
    <location>
        <begin position="22"/>
        <end position="500"/>
    </location>
</feature>
<evidence type="ECO:0000256" key="6">
    <source>
        <dbReference type="ARBA" id="ARBA00048552"/>
    </source>
</evidence>